<organism evidence="5 6">
    <name type="scientific">Acinetobacter johnsonii</name>
    <dbReference type="NCBI Taxonomy" id="40214"/>
    <lineage>
        <taxon>Bacteria</taxon>
        <taxon>Pseudomonadati</taxon>
        <taxon>Pseudomonadota</taxon>
        <taxon>Gammaproteobacteria</taxon>
        <taxon>Moraxellales</taxon>
        <taxon>Moraxellaceae</taxon>
        <taxon>Acinetobacter</taxon>
    </lineage>
</organism>
<evidence type="ECO:0000259" key="2">
    <source>
        <dbReference type="PROSITE" id="PS50112"/>
    </source>
</evidence>
<dbReference type="NCBIfam" id="TIGR00254">
    <property type="entry name" value="GGDEF"/>
    <property type="match status" value="1"/>
</dbReference>
<dbReference type="AlphaFoldDB" id="A0A1R7QG74"/>
<dbReference type="CDD" id="cd01949">
    <property type="entry name" value="GGDEF"/>
    <property type="match status" value="1"/>
</dbReference>
<dbReference type="InterPro" id="IPR029787">
    <property type="entry name" value="Nucleotide_cyclase"/>
</dbReference>
<dbReference type="FunFam" id="3.30.70.270:FF:000001">
    <property type="entry name" value="Diguanylate cyclase domain protein"/>
    <property type="match status" value="1"/>
</dbReference>
<evidence type="ECO:0000313" key="6">
    <source>
        <dbReference type="Proteomes" id="UP000196240"/>
    </source>
</evidence>
<dbReference type="SMART" id="SM00267">
    <property type="entry name" value="GGDEF"/>
    <property type="match status" value="1"/>
</dbReference>
<sequence>MPQYSEHRKLTATELNSLMAMAIQQSFNAIVITNACFENNGPHILFCNPAFCEMTGYSEEELIGQSPRILQGPATDLTVIQELKDCISNGLFFHNNTINYRKDKTPYAVEWNISPIKNETGKITHFVSVQRDITEKNESLKYQAMLVAAINTTPDTIVITDDQTKIKFMNHAVEELSGYTLADLKDEPITKLYPHDQKLIELQRVKNQDTENKNHVYEKHFLELVSSPLKDRNGTITHNVSIGRNINHHIEIKSQLEEWANYDSLTSIFNRRYGEHLLDTIQKDMCNEDNSCCVLLADIDYFKTINDTHGHALGDKVLQQVMYELSKNLRSKDTLIRWGGDEILIVLPSIKLDSALKMADRLRTVIESCKFPRIEEVTMSFGVVTWKRKELKTSVLRRADEQLYLAKANGRNCISPHSVP</sequence>
<dbReference type="Pfam" id="PF00989">
    <property type="entry name" value="PAS"/>
    <property type="match status" value="1"/>
</dbReference>
<dbReference type="Gene3D" id="3.30.70.270">
    <property type="match status" value="1"/>
</dbReference>
<dbReference type="NCBIfam" id="TIGR00229">
    <property type="entry name" value="sensory_box"/>
    <property type="match status" value="2"/>
</dbReference>
<dbReference type="GO" id="GO:0003824">
    <property type="term" value="F:catalytic activity"/>
    <property type="evidence" value="ECO:0007669"/>
    <property type="project" value="UniProtKB-ARBA"/>
</dbReference>
<dbReference type="PROSITE" id="PS50887">
    <property type="entry name" value="GGDEF"/>
    <property type="match status" value="1"/>
</dbReference>
<evidence type="ECO:0000256" key="1">
    <source>
        <dbReference type="ARBA" id="ARBA00001946"/>
    </source>
</evidence>
<dbReference type="SUPFAM" id="SSF55785">
    <property type="entry name" value="PYP-like sensor domain (PAS domain)"/>
    <property type="match status" value="2"/>
</dbReference>
<dbReference type="Gene3D" id="3.30.450.20">
    <property type="entry name" value="PAS domain"/>
    <property type="match status" value="2"/>
</dbReference>
<evidence type="ECO:0000259" key="3">
    <source>
        <dbReference type="PROSITE" id="PS50113"/>
    </source>
</evidence>
<gene>
    <name evidence="5" type="ORF">ACNJC6_02942</name>
</gene>
<dbReference type="InterPro" id="IPR013767">
    <property type="entry name" value="PAS_fold"/>
</dbReference>
<dbReference type="CDD" id="cd00130">
    <property type="entry name" value="PAS"/>
    <property type="match status" value="2"/>
</dbReference>
<dbReference type="RefSeq" id="WP_087014314.1">
    <property type="nucleotide sequence ID" value="NZ_FUUY01000011.1"/>
</dbReference>
<dbReference type="InterPro" id="IPR043128">
    <property type="entry name" value="Rev_trsase/Diguanyl_cyclase"/>
</dbReference>
<dbReference type="PANTHER" id="PTHR46663">
    <property type="entry name" value="DIGUANYLATE CYCLASE DGCT-RELATED"/>
    <property type="match status" value="1"/>
</dbReference>
<dbReference type="InterPro" id="IPR000160">
    <property type="entry name" value="GGDEF_dom"/>
</dbReference>
<evidence type="ECO:0000313" key="5">
    <source>
        <dbReference type="EMBL" id="SJX23283.1"/>
    </source>
</evidence>
<feature type="domain" description="GGDEF" evidence="4">
    <location>
        <begin position="290"/>
        <end position="419"/>
    </location>
</feature>
<evidence type="ECO:0000259" key="4">
    <source>
        <dbReference type="PROSITE" id="PS50887"/>
    </source>
</evidence>
<dbReference type="InterPro" id="IPR001610">
    <property type="entry name" value="PAC"/>
</dbReference>
<comment type="cofactor">
    <cofactor evidence="1">
        <name>Mg(2+)</name>
        <dbReference type="ChEBI" id="CHEBI:18420"/>
    </cofactor>
</comment>
<protein>
    <submittedName>
        <fullName evidence="5">GGDEF/PAS domain-containing protein</fullName>
    </submittedName>
</protein>
<proteinExistence type="predicted"/>
<dbReference type="InterPro" id="IPR000014">
    <property type="entry name" value="PAS"/>
</dbReference>
<feature type="domain" description="PAC" evidence="3">
    <location>
        <begin position="93"/>
        <end position="145"/>
    </location>
</feature>
<feature type="domain" description="PAS" evidence="2">
    <location>
        <begin position="142"/>
        <end position="201"/>
    </location>
</feature>
<dbReference type="SMART" id="SM00091">
    <property type="entry name" value="PAS"/>
    <property type="match status" value="2"/>
</dbReference>
<dbReference type="GO" id="GO:0006355">
    <property type="term" value="P:regulation of DNA-templated transcription"/>
    <property type="evidence" value="ECO:0007669"/>
    <property type="project" value="InterPro"/>
</dbReference>
<accession>A0A1R7QG74</accession>
<dbReference type="InterPro" id="IPR000700">
    <property type="entry name" value="PAS-assoc_C"/>
</dbReference>
<dbReference type="PROSITE" id="PS50113">
    <property type="entry name" value="PAC"/>
    <property type="match status" value="1"/>
</dbReference>
<dbReference type="Pfam" id="PF13426">
    <property type="entry name" value="PAS_9"/>
    <property type="match status" value="1"/>
</dbReference>
<dbReference type="SMART" id="SM00086">
    <property type="entry name" value="PAC"/>
    <property type="match status" value="1"/>
</dbReference>
<reference evidence="5 6" key="1">
    <citation type="submission" date="2017-02" db="EMBL/GenBank/DDBJ databases">
        <authorList>
            <person name="Peterson S.W."/>
        </authorList>
    </citation>
    <scope>NUCLEOTIDE SEQUENCE [LARGE SCALE GENOMIC DNA]</scope>
    <source>
        <strain evidence="5">C6</strain>
    </source>
</reference>
<name>A0A1R7QG74_ACIJO</name>
<dbReference type="PROSITE" id="PS50112">
    <property type="entry name" value="PAS"/>
    <property type="match status" value="2"/>
</dbReference>
<dbReference type="Proteomes" id="UP000196240">
    <property type="component" value="Unassembled WGS sequence"/>
</dbReference>
<dbReference type="InterPro" id="IPR052163">
    <property type="entry name" value="DGC-Regulatory_Protein"/>
</dbReference>
<dbReference type="PANTHER" id="PTHR46663:SF4">
    <property type="entry name" value="DIGUANYLATE CYCLASE DGCT-RELATED"/>
    <property type="match status" value="1"/>
</dbReference>
<dbReference type="SUPFAM" id="SSF55073">
    <property type="entry name" value="Nucleotide cyclase"/>
    <property type="match status" value="1"/>
</dbReference>
<dbReference type="InterPro" id="IPR035965">
    <property type="entry name" value="PAS-like_dom_sf"/>
</dbReference>
<dbReference type="Pfam" id="PF00990">
    <property type="entry name" value="GGDEF"/>
    <property type="match status" value="1"/>
</dbReference>
<dbReference type="EMBL" id="FUUY01000011">
    <property type="protein sequence ID" value="SJX23283.1"/>
    <property type="molecule type" value="Genomic_DNA"/>
</dbReference>
<feature type="domain" description="PAS" evidence="2">
    <location>
        <begin position="38"/>
        <end position="90"/>
    </location>
</feature>